<reference evidence="3" key="1">
    <citation type="submission" date="2010-03" db="EMBL/GenBank/DDBJ databases">
        <title>The genome sequence of Synergistetes sp. SGP1.</title>
        <authorList>
            <consortium name="metaHIT consortium -- http://www.metahit.eu/"/>
            <person name="Pajon A."/>
            <person name="Turner K."/>
            <person name="Parkhill J."/>
            <person name="Wade W."/>
            <person name="Vartoukian S."/>
        </authorList>
    </citation>
    <scope>NUCLEOTIDE SEQUENCE [LARGE SCALE GENOMIC DNA]</scope>
    <source>
        <strain evidence="3">SGP1</strain>
    </source>
</reference>
<dbReference type="PANTHER" id="PTHR46637">
    <property type="entry name" value="TIS1421-TRANSPOSASE PROTEIN A"/>
    <property type="match status" value="1"/>
</dbReference>
<gene>
    <name evidence="2" type="ORF">SY1_06010</name>
</gene>
<dbReference type="InterPro" id="IPR025161">
    <property type="entry name" value="IS402-like_dom"/>
</dbReference>
<dbReference type="InterPro" id="IPR052909">
    <property type="entry name" value="Transposase_6_like"/>
</dbReference>
<feature type="domain" description="Insertion element IS402-like" evidence="1">
    <location>
        <begin position="7"/>
        <end position="80"/>
    </location>
</feature>
<evidence type="ECO:0000259" key="1">
    <source>
        <dbReference type="Pfam" id="PF13340"/>
    </source>
</evidence>
<evidence type="ECO:0000313" key="2">
    <source>
        <dbReference type="EMBL" id="CBL27985.1"/>
    </source>
</evidence>
<dbReference type="PANTHER" id="PTHR46637:SF1">
    <property type="entry name" value="BLL5188 PROTEIN"/>
    <property type="match status" value="1"/>
</dbReference>
<dbReference type="Proteomes" id="UP000008957">
    <property type="component" value="Chromosome"/>
</dbReference>
<keyword evidence="3" id="KW-1185">Reference proteome</keyword>
<name>A0AB94IW31_9BACT</name>
<organism evidence="2 3">
    <name type="scientific">Fretibacterium fastidiosum</name>
    <dbReference type="NCBI Taxonomy" id="651822"/>
    <lineage>
        <taxon>Bacteria</taxon>
        <taxon>Thermotogati</taxon>
        <taxon>Synergistota</taxon>
        <taxon>Synergistia</taxon>
        <taxon>Synergistales</taxon>
        <taxon>Aminobacteriaceae</taxon>
        <taxon>Fretibacterium</taxon>
    </lineage>
</organism>
<proteinExistence type="predicted"/>
<dbReference type="KEGG" id="sbr:SY1_06010"/>
<evidence type="ECO:0000313" key="3">
    <source>
        <dbReference type="Proteomes" id="UP000008957"/>
    </source>
</evidence>
<protein>
    <submittedName>
        <fullName evidence="2">Transposase and inactivated derivatives</fullName>
    </submittedName>
</protein>
<dbReference type="EMBL" id="FP929056">
    <property type="protein sequence ID" value="CBL27985.1"/>
    <property type="molecule type" value="Genomic_DNA"/>
</dbReference>
<dbReference type="Pfam" id="PF13340">
    <property type="entry name" value="DUF4096"/>
    <property type="match status" value="1"/>
</dbReference>
<sequence>MTRRYALRDDQWERIKDFLPGQPGYVGANGKDNRLFVETVLFRYRAGIPWRDLPERFGDFRVVHTRFSRWCKSGVWKRIFETLAEDADNEYAMIDSTIVRAHQHSAGAKKAARMRKPLVAAVEVSAPKFMRRLMRWETPQAFY</sequence>
<dbReference type="NCBIfam" id="NF033580">
    <property type="entry name" value="transpos_IS5_3"/>
    <property type="match status" value="1"/>
</dbReference>
<dbReference type="AlphaFoldDB" id="A0AB94IW31"/>
<accession>A0AB94IW31</accession>
<reference evidence="2 3" key="2">
    <citation type="submission" date="2010-03" db="EMBL/GenBank/DDBJ databases">
        <authorList>
            <person name="Pajon A."/>
        </authorList>
    </citation>
    <scope>NUCLEOTIDE SEQUENCE [LARGE SCALE GENOMIC DNA]</scope>
    <source>
        <strain evidence="2 3">SGP1</strain>
    </source>
</reference>